<dbReference type="FunCoup" id="F7B310">
    <property type="interactions" value="305"/>
</dbReference>
<keyword evidence="1" id="KW-0472">Membrane</keyword>
<dbReference type="PANTHER" id="PTHR13219:SF6">
    <property type="entry name" value="TRANSMEMBRANE PROTEIN 94"/>
    <property type="match status" value="1"/>
</dbReference>
<feature type="transmembrane region" description="Helical" evidence="1">
    <location>
        <begin position="757"/>
        <end position="777"/>
    </location>
</feature>
<feature type="transmembrane region" description="Helical" evidence="1">
    <location>
        <begin position="724"/>
        <end position="742"/>
    </location>
</feature>
<dbReference type="HOGENOM" id="CLU_360420_0_0_1"/>
<dbReference type="Proteomes" id="UP000008144">
    <property type="component" value="Unassembled WGS sequence"/>
</dbReference>
<keyword evidence="3" id="KW-1185">Reference proteome</keyword>
<proteinExistence type="predicted"/>
<reference evidence="2" key="2">
    <citation type="submission" date="2025-08" db="UniProtKB">
        <authorList>
            <consortium name="Ensembl"/>
        </authorList>
    </citation>
    <scope>IDENTIFICATION</scope>
</reference>
<accession>F7B310</accession>
<evidence type="ECO:0008006" key="4">
    <source>
        <dbReference type="Google" id="ProtNLM"/>
    </source>
</evidence>
<dbReference type="AlphaFoldDB" id="F7B310"/>
<dbReference type="PANTHER" id="PTHR13219">
    <property type="entry name" value="TRANSMEMBRANE PROTEIN 94"/>
    <property type="match status" value="1"/>
</dbReference>
<reference evidence="2" key="3">
    <citation type="submission" date="2025-09" db="UniProtKB">
        <authorList>
            <consortium name="Ensembl"/>
        </authorList>
    </citation>
    <scope>IDENTIFICATION</scope>
</reference>
<organism evidence="2 3">
    <name type="scientific">Ciona intestinalis</name>
    <name type="common">Transparent sea squirt</name>
    <name type="synonym">Ascidia intestinalis</name>
    <dbReference type="NCBI Taxonomy" id="7719"/>
    <lineage>
        <taxon>Eukaryota</taxon>
        <taxon>Metazoa</taxon>
        <taxon>Chordata</taxon>
        <taxon>Tunicata</taxon>
        <taxon>Ascidiacea</taxon>
        <taxon>Phlebobranchia</taxon>
        <taxon>Cionidae</taxon>
        <taxon>Ciona</taxon>
    </lineage>
</organism>
<keyword evidence="1" id="KW-0812">Transmembrane</keyword>
<dbReference type="InterPro" id="IPR039720">
    <property type="entry name" value="TMEM94"/>
</dbReference>
<dbReference type="Gene3D" id="1.20.1110.10">
    <property type="entry name" value="Calcium-transporting ATPase, transmembrane domain"/>
    <property type="match status" value="1"/>
</dbReference>
<evidence type="ECO:0000313" key="3">
    <source>
        <dbReference type="Proteomes" id="UP000008144"/>
    </source>
</evidence>
<name>F7B310_CIOIN</name>
<feature type="transmembrane region" description="Helical" evidence="1">
    <location>
        <begin position="577"/>
        <end position="599"/>
    </location>
</feature>
<dbReference type="GeneTree" id="ENSGT00390000016550"/>
<evidence type="ECO:0000313" key="2">
    <source>
        <dbReference type="Ensembl" id="ENSCINP00000005321.3"/>
    </source>
</evidence>
<feature type="transmembrane region" description="Helical" evidence="1">
    <location>
        <begin position="637"/>
        <end position="657"/>
    </location>
</feature>
<protein>
    <recommendedName>
        <fullName evidence="4">Cation-transporting P-type ATPase C-terminal domain-containing protein</fullName>
    </recommendedName>
</protein>
<reference evidence="3" key="1">
    <citation type="journal article" date="2002" name="Science">
        <title>The draft genome of Ciona intestinalis: insights into chordate and vertebrate origins.</title>
        <authorList>
            <person name="Dehal P."/>
            <person name="Satou Y."/>
            <person name="Campbell R.K."/>
            <person name="Chapman J."/>
            <person name="Degnan B."/>
            <person name="De Tomaso A."/>
            <person name="Davidson B."/>
            <person name="Di Gregorio A."/>
            <person name="Gelpke M."/>
            <person name="Goodstein D.M."/>
            <person name="Harafuji N."/>
            <person name="Hastings K.E."/>
            <person name="Ho I."/>
            <person name="Hotta K."/>
            <person name="Huang W."/>
            <person name="Kawashima T."/>
            <person name="Lemaire P."/>
            <person name="Martinez D."/>
            <person name="Meinertzhagen I.A."/>
            <person name="Necula S."/>
            <person name="Nonaka M."/>
            <person name="Putnam N."/>
            <person name="Rash S."/>
            <person name="Saiga H."/>
            <person name="Satake M."/>
            <person name="Terry A."/>
            <person name="Yamada L."/>
            <person name="Wang H.G."/>
            <person name="Awazu S."/>
            <person name="Azumi K."/>
            <person name="Boore J."/>
            <person name="Branno M."/>
            <person name="Chin-Bow S."/>
            <person name="DeSantis R."/>
            <person name="Doyle S."/>
            <person name="Francino P."/>
            <person name="Keys D.N."/>
            <person name="Haga S."/>
            <person name="Hayashi H."/>
            <person name="Hino K."/>
            <person name="Imai K.S."/>
            <person name="Inaba K."/>
            <person name="Kano S."/>
            <person name="Kobayashi K."/>
            <person name="Kobayashi M."/>
            <person name="Lee B.I."/>
            <person name="Makabe K.W."/>
            <person name="Manohar C."/>
            <person name="Matassi G."/>
            <person name="Medina M."/>
            <person name="Mochizuki Y."/>
            <person name="Mount S."/>
            <person name="Morishita T."/>
            <person name="Miura S."/>
            <person name="Nakayama A."/>
            <person name="Nishizaka S."/>
            <person name="Nomoto H."/>
            <person name="Ohta F."/>
            <person name="Oishi K."/>
            <person name="Rigoutsos I."/>
            <person name="Sano M."/>
            <person name="Sasaki A."/>
            <person name="Sasakura Y."/>
            <person name="Shoguchi E."/>
            <person name="Shin-i T."/>
            <person name="Spagnuolo A."/>
            <person name="Stainier D."/>
            <person name="Suzuki M.M."/>
            <person name="Tassy O."/>
            <person name="Takatori N."/>
            <person name="Tokuoka M."/>
            <person name="Yagi K."/>
            <person name="Yoshizaki F."/>
            <person name="Wada S."/>
            <person name="Zhang C."/>
            <person name="Hyatt P.D."/>
            <person name="Larimer F."/>
            <person name="Detter C."/>
            <person name="Doggett N."/>
            <person name="Glavina T."/>
            <person name="Hawkins T."/>
            <person name="Richardson P."/>
            <person name="Lucas S."/>
            <person name="Kohara Y."/>
            <person name="Levine M."/>
            <person name="Satoh N."/>
            <person name="Rokhsar D.S."/>
        </authorList>
    </citation>
    <scope>NUCLEOTIDE SEQUENCE [LARGE SCALE GENOMIC DNA]</scope>
</reference>
<dbReference type="InParanoid" id="F7B310"/>
<evidence type="ECO:0000256" key="1">
    <source>
        <dbReference type="SAM" id="Phobius"/>
    </source>
</evidence>
<keyword evidence="1" id="KW-1133">Transmembrane helix</keyword>
<sequence>MNATFEGSQAEPHIEILTLSQDTQNSNKLHFDDLDWGKHLSSLKPIGLNITVSQMGNPLDPAVIPAALNKTEQRFYSDVIMKHNECDTNVDLLEAEKRMEFVAVSNGLKVPETLNAKLGLCSLSRLIGFSEDIRFLYLPKRTMSIFRTTNPPHDGDRATRPNKHQESESLMFAHGMVVSHAQYGNHLLTSGTGDLILELSDYFWNGEEVQKFTETSRKKCLDFHHRSAIMGHCVGFSYKPVSSQFAELGNSFQDISNEHSVDQFPSKQIFLGMLSVQYQARLHIFQFVEALEGACIRFVHFSSADEFKSRVFAEKMGLEVGWNCHISLSSNNLPRDSMFETLQNNPEYREEYEDELSALIRDPQMRSESSISDSEFHALNRAKLPRGVENIVPHIENVDNVPLLVPLFTDCKHQSSRRMIEIMQKYGEVVCCVGSSDSIKNIIIFSQANVSIGLQPIVSCVTMDDCDKLESLNSSRKSESKLYFQPSSTTDNFTNLDNSNTLDDLDNIAMTTARKLNTFPCSVALSGDSSLLVIYNMIRKARHFLFLLNVSLIFYMKCLSMISLVQLLGHVIYFPPIFTAVDVFWLVFILTPILSFSLLGSPPDSDLMTWASLKNTTDKIPNIQIFRQNLVHFSTKFLPSCLVVVILHVLCVLSICYDIDNKLAMHFNISSNVTNQSTINKSMNPPYTVKCPPVISVLVENNTNIAGFRFRTVVQQKTRESQQIAVFILFLYMCIISSTYIQRWKSLKQVSPLSNKPWIICVLTLLVVQTLYSYIVVTSGVSTSKFTNPIFYFGPYQNVIFPLATLWSIPCLVSNELAKWREIQLWTRSQKRARLEFGTKLGMNSPF</sequence>
<dbReference type="STRING" id="7719.ENSCINP00000005321"/>
<dbReference type="Ensembl" id="ENSCINT00000005321.3">
    <property type="protein sequence ID" value="ENSCINP00000005321.3"/>
    <property type="gene ID" value="ENSCING00000002606.3"/>
</dbReference>
<feature type="transmembrane region" description="Helical" evidence="1">
    <location>
        <begin position="544"/>
        <end position="565"/>
    </location>
</feature>